<dbReference type="AlphaFoldDB" id="A0A409WL58"/>
<feature type="compositionally biased region" description="Basic and acidic residues" evidence="1">
    <location>
        <begin position="41"/>
        <end position="57"/>
    </location>
</feature>
<reference evidence="2 3" key="1">
    <citation type="journal article" date="2018" name="Evol. Lett.">
        <title>Horizontal gene cluster transfer increased hallucinogenic mushroom diversity.</title>
        <authorList>
            <person name="Reynolds H.T."/>
            <person name="Vijayakumar V."/>
            <person name="Gluck-Thaler E."/>
            <person name="Korotkin H.B."/>
            <person name="Matheny P.B."/>
            <person name="Slot J.C."/>
        </authorList>
    </citation>
    <scope>NUCLEOTIDE SEQUENCE [LARGE SCALE GENOMIC DNA]</scope>
    <source>
        <strain evidence="2 3">SRW20</strain>
    </source>
</reference>
<keyword evidence="3" id="KW-1185">Reference proteome</keyword>
<organism evidence="2 3">
    <name type="scientific">Gymnopilus dilepis</name>
    <dbReference type="NCBI Taxonomy" id="231916"/>
    <lineage>
        <taxon>Eukaryota</taxon>
        <taxon>Fungi</taxon>
        <taxon>Dikarya</taxon>
        <taxon>Basidiomycota</taxon>
        <taxon>Agaricomycotina</taxon>
        <taxon>Agaricomycetes</taxon>
        <taxon>Agaricomycetidae</taxon>
        <taxon>Agaricales</taxon>
        <taxon>Agaricineae</taxon>
        <taxon>Hymenogastraceae</taxon>
        <taxon>Gymnopilus</taxon>
    </lineage>
</organism>
<comment type="caution">
    <text evidence="2">The sequence shown here is derived from an EMBL/GenBank/DDBJ whole genome shotgun (WGS) entry which is preliminary data.</text>
</comment>
<protein>
    <submittedName>
        <fullName evidence="2">Uncharacterized protein</fullName>
    </submittedName>
</protein>
<name>A0A409WL58_9AGAR</name>
<sequence length="113" mass="12792">MEDRAKSKACRGKKGEMNFEKAFCRKENAQQARNSLIEPHAPSEPRVRHFHDRKDDNSEPASWMTKTKAFGPRREQELHSKRAASGGLSVAQAVPIAVSLVFDHLQRLQINTP</sequence>
<evidence type="ECO:0000313" key="3">
    <source>
        <dbReference type="Proteomes" id="UP000284706"/>
    </source>
</evidence>
<gene>
    <name evidence="2" type="ORF">CVT26_000671</name>
</gene>
<dbReference type="Proteomes" id="UP000284706">
    <property type="component" value="Unassembled WGS sequence"/>
</dbReference>
<proteinExistence type="predicted"/>
<dbReference type="InParanoid" id="A0A409WL58"/>
<dbReference type="EMBL" id="NHYE01005014">
    <property type="protein sequence ID" value="PPQ79222.1"/>
    <property type="molecule type" value="Genomic_DNA"/>
</dbReference>
<evidence type="ECO:0000256" key="1">
    <source>
        <dbReference type="SAM" id="MobiDB-lite"/>
    </source>
</evidence>
<evidence type="ECO:0000313" key="2">
    <source>
        <dbReference type="EMBL" id="PPQ79222.1"/>
    </source>
</evidence>
<feature type="region of interest" description="Disordered" evidence="1">
    <location>
        <begin position="28"/>
        <end position="86"/>
    </location>
</feature>
<accession>A0A409WL58</accession>